<dbReference type="WBParaSite" id="HPLM_0001917801-mRNA-1">
    <property type="protein sequence ID" value="HPLM_0001917801-mRNA-1"/>
    <property type="gene ID" value="HPLM_0001917801"/>
</dbReference>
<reference evidence="4 5" key="2">
    <citation type="submission" date="2018-11" db="EMBL/GenBank/DDBJ databases">
        <authorList>
            <consortium name="Pathogen Informatics"/>
        </authorList>
    </citation>
    <scope>NUCLEOTIDE SEQUENCE [LARGE SCALE GENOMIC DNA]</scope>
    <source>
        <strain evidence="4 5">MHpl1</strain>
    </source>
</reference>
<feature type="region of interest" description="Disordered" evidence="2">
    <location>
        <begin position="1"/>
        <end position="20"/>
    </location>
</feature>
<dbReference type="GO" id="GO:0004222">
    <property type="term" value="F:metalloendopeptidase activity"/>
    <property type="evidence" value="ECO:0007669"/>
    <property type="project" value="InterPro"/>
</dbReference>
<proteinExistence type="predicted"/>
<sequence length="59" mass="6645">MQYATTAFASSGNSMTPRTAGFGRTMGSQVVSFFDIRMLNIFYQCNGKSRIQLFLSYFP</sequence>
<dbReference type="AlphaFoldDB" id="A0A0N4X486"/>
<dbReference type="InterPro" id="IPR001506">
    <property type="entry name" value="Peptidase_M12A"/>
</dbReference>
<dbReference type="EMBL" id="UZAF01021098">
    <property type="protein sequence ID" value="VDO75531.1"/>
    <property type="molecule type" value="Genomic_DNA"/>
</dbReference>
<dbReference type="InterPro" id="IPR024079">
    <property type="entry name" value="MetalloPept_cat_dom_sf"/>
</dbReference>
<accession>A0A0N4X486</accession>
<dbReference type="Proteomes" id="UP000268014">
    <property type="component" value="Unassembled WGS sequence"/>
</dbReference>
<keyword evidence="5" id="KW-1185">Reference proteome</keyword>
<evidence type="ECO:0000256" key="2">
    <source>
        <dbReference type="SAM" id="MobiDB-lite"/>
    </source>
</evidence>
<evidence type="ECO:0000313" key="6">
    <source>
        <dbReference type="WBParaSite" id="HPLM_0001917801-mRNA-1"/>
    </source>
</evidence>
<feature type="compositionally biased region" description="Polar residues" evidence="2">
    <location>
        <begin position="1"/>
        <end position="17"/>
    </location>
</feature>
<dbReference type="OMA" id="MQYSSNT"/>
<name>A0A0N4X486_HAEPC</name>
<evidence type="ECO:0000313" key="5">
    <source>
        <dbReference type="Proteomes" id="UP000268014"/>
    </source>
</evidence>
<gene>
    <name evidence="4" type="ORF">HPLM_LOCUS19170</name>
</gene>
<dbReference type="GO" id="GO:0006508">
    <property type="term" value="P:proteolysis"/>
    <property type="evidence" value="ECO:0007669"/>
    <property type="project" value="InterPro"/>
</dbReference>
<evidence type="ECO:0000256" key="1">
    <source>
        <dbReference type="PROSITE-ProRule" id="PRU01211"/>
    </source>
</evidence>
<protein>
    <submittedName>
        <fullName evidence="6">Astacin domain-containing protein</fullName>
    </submittedName>
</protein>
<evidence type="ECO:0000259" key="3">
    <source>
        <dbReference type="PROSITE" id="PS51864"/>
    </source>
</evidence>
<organism evidence="6">
    <name type="scientific">Haemonchus placei</name>
    <name type="common">Barber's pole worm</name>
    <dbReference type="NCBI Taxonomy" id="6290"/>
    <lineage>
        <taxon>Eukaryota</taxon>
        <taxon>Metazoa</taxon>
        <taxon>Ecdysozoa</taxon>
        <taxon>Nematoda</taxon>
        <taxon>Chromadorea</taxon>
        <taxon>Rhabditida</taxon>
        <taxon>Rhabditina</taxon>
        <taxon>Rhabditomorpha</taxon>
        <taxon>Strongyloidea</taxon>
        <taxon>Trichostrongylidae</taxon>
        <taxon>Haemonchus</taxon>
    </lineage>
</organism>
<evidence type="ECO:0000313" key="4">
    <source>
        <dbReference type="EMBL" id="VDO75531.1"/>
    </source>
</evidence>
<reference evidence="6" key="1">
    <citation type="submission" date="2017-02" db="UniProtKB">
        <authorList>
            <consortium name="WormBaseParasite"/>
        </authorList>
    </citation>
    <scope>IDENTIFICATION</scope>
</reference>
<feature type="domain" description="Peptidase M12A" evidence="3">
    <location>
        <begin position="1"/>
        <end position="46"/>
    </location>
</feature>
<dbReference type="PROSITE" id="PS51864">
    <property type="entry name" value="ASTACIN"/>
    <property type="match status" value="1"/>
</dbReference>
<comment type="caution">
    <text evidence="1">Lacks conserved residue(s) required for the propagation of feature annotation.</text>
</comment>
<dbReference type="Gene3D" id="3.40.390.10">
    <property type="entry name" value="Collagenase (Catalytic Domain)"/>
    <property type="match status" value="1"/>
</dbReference>